<dbReference type="Pfam" id="PF07277">
    <property type="entry name" value="SapC"/>
    <property type="match status" value="1"/>
</dbReference>
<dbReference type="OrthoDB" id="8888710at2"/>
<dbReference type="EMBL" id="QYUM01000003">
    <property type="protein sequence ID" value="RJF90832.1"/>
    <property type="molecule type" value="Genomic_DNA"/>
</dbReference>
<dbReference type="RefSeq" id="WP_119762350.1">
    <property type="nucleotide sequence ID" value="NZ_QYUM01000003.1"/>
</dbReference>
<reference evidence="1 2" key="1">
    <citation type="submission" date="2018-09" db="EMBL/GenBank/DDBJ databases">
        <authorList>
            <person name="Zhu H."/>
        </authorList>
    </citation>
    <scope>NUCLEOTIDE SEQUENCE [LARGE SCALE GENOMIC DNA]</scope>
    <source>
        <strain evidence="1 2">K2R01-6</strain>
    </source>
</reference>
<dbReference type="Proteomes" id="UP000286100">
    <property type="component" value="Unassembled WGS sequence"/>
</dbReference>
<evidence type="ECO:0000313" key="1">
    <source>
        <dbReference type="EMBL" id="RJF90832.1"/>
    </source>
</evidence>
<accession>A0A418WLI9</accession>
<evidence type="ECO:0000313" key="2">
    <source>
        <dbReference type="Proteomes" id="UP000286100"/>
    </source>
</evidence>
<sequence length="246" mass="27275">MTNIVLLNNVDHHGLRVVTRHAAQFGDSVNQMLIFPTEYDEVQREYPILFRKDANGEFQSVALLGLERDENLFLGEHGWEGRYVPAVQQRGPFSIALPAGDDAGRAEPMIHVDLDDPRISDKSGEPLFLPHGGNAPQLERVAAALRTIYSGLEVSKPMFAAFEEAGLIEPVLLEIKLSDAEQYNVSNYYTIGEDRLAALDAAWLDRLHRGGFLRSAFSVVSSLRNVSRLIDIKNRKRGISAPPVAA</sequence>
<organism evidence="1 2">
    <name type="scientific">Sphingomonas cavernae</name>
    <dbReference type="NCBI Taxonomy" id="2320861"/>
    <lineage>
        <taxon>Bacteria</taxon>
        <taxon>Pseudomonadati</taxon>
        <taxon>Pseudomonadota</taxon>
        <taxon>Alphaproteobacteria</taxon>
        <taxon>Sphingomonadales</taxon>
        <taxon>Sphingomonadaceae</taxon>
        <taxon>Sphingomonas</taxon>
    </lineage>
</organism>
<name>A0A418WLI9_9SPHN</name>
<gene>
    <name evidence="1" type="ORF">D3876_11625</name>
</gene>
<proteinExistence type="predicted"/>
<keyword evidence="2" id="KW-1185">Reference proteome</keyword>
<dbReference type="AlphaFoldDB" id="A0A418WLI9"/>
<dbReference type="InterPro" id="IPR010836">
    <property type="entry name" value="SapC"/>
</dbReference>
<protein>
    <submittedName>
        <fullName evidence="1">Peptide ABC transporter permease</fullName>
    </submittedName>
</protein>
<comment type="caution">
    <text evidence="1">The sequence shown here is derived from an EMBL/GenBank/DDBJ whole genome shotgun (WGS) entry which is preliminary data.</text>
</comment>